<accession>A0A5C4VEP4</accession>
<evidence type="ECO:0000313" key="2">
    <source>
        <dbReference type="Proteomes" id="UP000311713"/>
    </source>
</evidence>
<dbReference type="AlphaFoldDB" id="A0A5C4VEP4"/>
<keyword evidence="2" id="KW-1185">Reference proteome</keyword>
<protein>
    <submittedName>
        <fullName evidence="1">Uncharacterized protein</fullName>
    </submittedName>
</protein>
<name>A0A5C4VEP4_9ACTN</name>
<reference evidence="1 2" key="1">
    <citation type="submission" date="2019-06" db="EMBL/GenBank/DDBJ databases">
        <title>Draft genome of Streptomyces sedi sp. JCM16909.</title>
        <authorList>
            <person name="Klykleung N."/>
            <person name="Tanasupawat S."/>
            <person name="Kudo T."/>
            <person name="Yuki M."/>
            <person name="Ohkuma M."/>
        </authorList>
    </citation>
    <scope>NUCLEOTIDE SEQUENCE [LARGE SCALE GENOMIC DNA]</scope>
    <source>
        <strain evidence="1 2">JCM 16909</strain>
    </source>
</reference>
<dbReference type="RefSeq" id="WP_139640628.1">
    <property type="nucleotide sequence ID" value="NZ_BAAAZS010000006.1"/>
</dbReference>
<dbReference type="EMBL" id="VDGT01000002">
    <property type="protein sequence ID" value="TNM33489.1"/>
    <property type="molecule type" value="Genomic_DNA"/>
</dbReference>
<organism evidence="1 2">
    <name type="scientific">Streptomyces sedi</name>
    <dbReference type="NCBI Taxonomy" id="555059"/>
    <lineage>
        <taxon>Bacteria</taxon>
        <taxon>Bacillati</taxon>
        <taxon>Actinomycetota</taxon>
        <taxon>Actinomycetes</taxon>
        <taxon>Kitasatosporales</taxon>
        <taxon>Streptomycetaceae</taxon>
        <taxon>Streptomyces</taxon>
    </lineage>
</organism>
<proteinExistence type="predicted"/>
<comment type="caution">
    <text evidence="1">The sequence shown here is derived from an EMBL/GenBank/DDBJ whole genome shotgun (WGS) entry which is preliminary data.</text>
</comment>
<gene>
    <name evidence="1" type="ORF">FH715_03805</name>
</gene>
<sequence>MDLKSVVEGFRNVTAVRGVSDAWQWSPAPGLNFVGALAPGSAPMLFQMSYRGERDGRMDEAAVVFSRQRADGLADPTRAMNAVGGFSAPGYRFDVLAALPPKVHRHYEYENPGLDPFVRVVFPGYTCEFAGDESEEEVLALRRLLNPSVLAREPVPYLKMRFDNTRTQARSRGSARGFARHAMFHHELGELEGSPGSFVEFENRHHEVWRVEWDSGLVLTGAGIEGARRLGLAELRAFADERLRGEGNLA</sequence>
<evidence type="ECO:0000313" key="1">
    <source>
        <dbReference type="EMBL" id="TNM33489.1"/>
    </source>
</evidence>
<dbReference type="OrthoDB" id="8482021at2"/>
<dbReference type="Proteomes" id="UP000311713">
    <property type="component" value="Unassembled WGS sequence"/>
</dbReference>